<sequence length="251" mass="26780">MVGQWRRAVAVRSNHVSRRNASGRSAGQRSRAGRACGPVGLDSPVVTPAPPIPFNPQSATLDAGTHLYRVFTAAEGRTATTFNPGFGSATRFAFFGDPVVPVLYAAATQEAAIAETLLHDIPVSGGVLPYDAYGRTVMARLRLTRPVRVGVLHGLGLRRLKVSDTELTAGGADTYPDTVAWARAAHDAGFDGLVWMSRLCDDARAYVFFGDRCDGAVVQDATFARLFATGSDQLWLIDLCAPLHVDVLLGL</sequence>
<dbReference type="InterPro" id="IPR014914">
    <property type="entry name" value="RES_dom"/>
</dbReference>
<dbReference type="AlphaFoldDB" id="A0A2G5PDX6"/>
<evidence type="ECO:0000256" key="1">
    <source>
        <dbReference type="SAM" id="MobiDB-lite"/>
    </source>
</evidence>
<dbReference type="SMART" id="SM00953">
    <property type="entry name" value="RES"/>
    <property type="match status" value="1"/>
</dbReference>
<feature type="region of interest" description="Disordered" evidence="1">
    <location>
        <begin position="13"/>
        <end position="40"/>
    </location>
</feature>
<name>A0A2G5PDX6_9MYCO</name>
<evidence type="ECO:0000313" key="3">
    <source>
        <dbReference type="EMBL" id="PIB76545.1"/>
    </source>
</evidence>
<evidence type="ECO:0000259" key="2">
    <source>
        <dbReference type="SMART" id="SM00953"/>
    </source>
</evidence>
<accession>A0A2G5PDX6</accession>
<comment type="caution">
    <text evidence="3">The sequence shown here is derived from an EMBL/GenBank/DDBJ whole genome shotgun (WGS) entry which is preliminary data.</text>
</comment>
<dbReference type="Proteomes" id="UP000230551">
    <property type="component" value="Unassembled WGS sequence"/>
</dbReference>
<gene>
    <name evidence="3" type="ORF">CQY22_005380</name>
</gene>
<dbReference type="OrthoDB" id="3786493at2"/>
<feature type="compositionally biased region" description="Low complexity" evidence="1">
    <location>
        <begin position="19"/>
        <end position="37"/>
    </location>
</feature>
<evidence type="ECO:0000313" key="4">
    <source>
        <dbReference type="Proteomes" id="UP000230551"/>
    </source>
</evidence>
<dbReference type="EMBL" id="PDCN02000004">
    <property type="protein sequence ID" value="PIB76545.1"/>
    <property type="molecule type" value="Genomic_DNA"/>
</dbReference>
<reference evidence="3 4" key="1">
    <citation type="journal article" date="2017" name="Infect. Genet. Evol.">
        <title>The new phylogeny of the genus Mycobacterium: The old and the news.</title>
        <authorList>
            <person name="Tortoli E."/>
            <person name="Fedrizzi T."/>
            <person name="Meehan C.J."/>
            <person name="Trovato A."/>
            <person name="Grottola A."/>
            <person name="Giacobazzi E."/>
            <person name="Serpini G.F."/>
            <person name="Tagliazucchi S."/>
            <person name="Fabio A."/>
            <person name="Bettua C."/>
            <person name="Bertorelli R."/>
            <person name="Frascaro F."/>
            <person name="De Sanctis V."/>
            <person name="Pecorari M."/>
            <person name="Jousson O."/>
            <person name="Segata N."/>
            <person name="Cirillo D.M."/>
        </authorList>
    </citation>
    <scope>NUCLEOTIDE SEQUENCE [LARGE SCALE GENOMIC DNA]</scope>
    <source>
        <strain evidence="3 4">CIP1034565</strain>
    </source>
</reference>
<dbReference type="Pfam" id="PF08808">
    <property type="entry name" value="RES"/>
    <property type="match status" value="1"/>
</dbReference>
<keyword evidence="4" id="KW-1185">Reference proteome</keyword>
<proteinExistence type="predicted"/>
<protein>
    <submittedName>
        <fullName evidence="3">RES domain-containing protein</fullName>
    </submittedName>
</protein>
<organism evidence="3 4">
    <name type="scientific">Mycolicibacterium brumae</name>
    <dbReference type="NCBI Taxonomy" id="85968"/>
    <lineage>
        <taxon>Bacteria</taxon>
        <taxon>Bacillati</taxon>
        <taxon>Actinomycetota</taxon>
        <taxon>Actinomycetes</taxon>
        <taxon>Mycobacteriales</taxon>
        <taxon>Mycobacteriaceae</taxon>
        <taxon>Mycolicibacterium</taxon>
    </lineage>
</organism>
<feature type="domain" description="RES" evidence="2">
    <location>
        <begin position="82"/>
        <end position="220"/>
    </location>
</feature>
<dbReference type="STRING" id="85968.GCA_900073015_03193"/>